<dbReference type="AlphaFoldDB" id="A0A1W2F114"/>
<organism evidence="1 2">
    <name type="scientific">Sporomusa malonica</name>
    <dbReference type="NCBI Taxonomy" id="112901"/>
    <lineage>
        <taxon>Bacteria</taxon>
        <taxon>Bacillati</taxon>
        <taxon>Bacillota</taxon>
        <taxon>Negativicutes</taxon>
        <taxon>Selenomonadales</taxon>
        <taxon>Sporomusaceae</taxon>
        <taxon>Sporomusa</taxon>
    </lineage>
</organism>
<protein>
    <submittedName>
        <fullName evidence="1">Uncharacterized protein</fullName>
    </submittedName>
</protein>
<accession>A0A1W2F114</accession>
<sequence length="53" mass="5685">MNNQTQPLLIPYTCDKCGKTLAWALPGATVCCKQCGKWVTNSNAKAVEKAITA</sequence>
<evidence type="ECO:0000313" key="2">
    <source>
        <dbReference type="Proteomes" id="UP000192738"/>
    </source>
</evidence>
<name>A0A1W2F114_9FIRM</name>
<evidence type="ECO:0000313" key="1">
    <source>
        <dbReference type="EMBL" id="SMD15522.1"/>
    </source>
</evidence>
<proteinExistence type="predicted"/>
<keyword evidence="2" id="KW-1185">Reference proteome</keyword>
<dbReference type="RefSeq" id="WP_176215671.1">
    <property type="nucleotide sequence ID" value="NZ_CP155572.1"/>
</dbReference>
<reference evidence="1 2" key="1">
    <citation type="submission" date="2017-04" db="EMBL/GenBank/DDBJ databases">
        <authorList>
            <person name="Afonso C.L."/>
            <person name="Miller P.J."/>
            <person name="Scott M.A."/>
            <person name="Spackman E."/>
            <person name="Goraichik I."/>
            <person name="Dimitrov K.M."/>
            <person name="Suarez D.L."/>
            <person name="Swayne D.E."/>
        </authorList>
    </citation>
    <scope>NUCLEOTIDE SEQUENCE [LARGE SCALE GENOMIC DNA]</scope>
    <source>
        <strain evidence="1 2">DSM 5090</strain>
    </source>
</reference>
<dbReference type="Proteomes" id="UP000192738">
    <property type="component" value="Unassembled WGS sequence"/>
</dbReference>
<gene>
    <name evidence="1" type="ORF">SAMN04488500_1384</name>
</gene>
<dbReference type="EMBL" id="FWXI01000038">
    <property type="protein sequence ID" value="SMD15522.1"/>
    <property type="molecule type" value="Genomic_DNA"/>
</dbReference>